<keyword evidence="2" id="KW-1185">Reference proteome</keyword>
<dbReference type="EMBL" id="UZAL01041387">
    <property type="protein sequence ID" value="VDP78407.1"/>
    <property type="molecule type" value="Genomic_DNA"/>
</dbReference>
<reference evidence="1 2" key="1">
    <citation type="submission" date="2018-11" db="EMBL/GenBank/DDBJ databases">
        <authorList>
            <consortium name="Pathogen Informatics"/>
        </authorList>
    </citation>
    <scope>NUCLEOTIDE SEQUENCE [LARGE SCALE GENOMIC DNA]</scope>
    <source>
        <strain>Denwood</strain>
        <strain evidence="2">Zambia</strain>
    </source>
</reference>
<dbReference type="AlphaFoldDB" id="A0A183PX43"/>
<organism evidence="1 2">
    <name type="scientific">Schistosoma mattheei</name>
    <dbReference type="NCBI Taxonomy" id="31246"/>
    <lineage>
        <taxon>Eukaryota</taxon>
        <taxon>Metazoa</taxon>
        <taxon>Spiralia</taxon>
        <taxon>Lophotrochozoa</taxon>
        <taxon>Platyhelminthes</taxon>
        <taxon>Trematoda</taxon>
        <taxon>Digenea</taxon>
        <taxon>Strigeidida</taxon>
        <taxon>Schistosomatoidea</taxon>
        <taxon>Schistosomatidae</taxon>
        <taxon>Schistosoma</taxon>
    </lineage>
</organism>
<name>A0A183PX43_9TREM</name>
<accession>A0A183PX43</accession>
<proteinExistence type="predicted"/>
<evidence type="ECO:0000313" key="1">
    <source>
        <dbReference type="EMBL" id="VDP78407.1"/>
    </source>
</evidence>
<evidence type="ECO:0000313" key="2">
    <source>
        <dbReference type="Proteomes" id="UP000269396"/>
    </source>
</evidence>
<dbReference type="Proteomes" id="UP000269396">
    <property type="component" value="Unassembled WGS sequence"/>
</dbReference>
<protein>
    <submittedName>
        <fullName evidence="1">Uncharacterized protein</fullName>
    </submittedName>
</protein>
<sequence>MTGLYGECSWAAYAPPQGVTGVNSIQYFPFKITIIDTLAYLIHINPQYFYIDNQWHYEMNKFLMNLSFINGLYMNDYSSNVNDCNCTMDTQYGDDNNNNNDYYYYYCYMSLFHQLHHLDKQLLHHNKQINNDLIVNNEFPYFIVLLDCFISQTNITTLLINNDITTTTTTTTTTINNNLPIIYCLLLKFMYIHITSISSIYLLNDQYNSKFSKLKIKFFSQLLNQLQLQLQLNLLYYNNNSNNNNNENNSSTIITLMDYIINDVMIPMKEINSMDFNENHFLLECFMNLMRMRIQSIHYIINDSIININNWKVYNDFMDNLLNINDVNHSYYLLR</sequence>
<gene>
    <name evidence="1" type="ORF">SMTD_LOCUS18934</name>
</gene>